<comment type="caution">
    <text evidence="5">The sequence shown here is derived from an EMBL/GenBank/DDBJ whole genome shotgun (WGS) entry which is preliminary data.</text>
</comment>
<dbReference type="Gene3D" id="3.30.450.20">
    <property type="entry name" value="PAS domain"/>
    <property type="match status" value="2"/>
</dbReference>
<keyword evidence="3" id="KW-1133">Transmembrane helix</keyword>
<dbReference type="InterPro" id="IPR048760">
    <property type="entry name" value="VP0354-like_sensor_dom"/>
</dbReference>
<dbReference type="SUPFAM" id="SSF103190">
    <property type="entry name" value="Sensory domain-like"/>
    <property type="match status" value="2"/>
</dbReference>
<dbReference type="AlphaFoldDB" id="A0A6B3N294"/>
<keyword evidence="1 2" id="KW-0807">Transducer</keyword>
<dbReference type="PROSITE" id="PS50111">
    <property type="entry name" value="CHEMOTAXIS_TRANSDUC_2"/>
    <property type="match status" value="1"/>
</dbReference>
<dbReference type="Pfam" id="PF00015">
    <property type="entry name" value="MCPsignal"/>
    <property type="match status" value="1"/>
</dbReference>
<dbReference type="PANTHER" id="PTHR32089:SF112">
    <property type="entry name" value="LYSOZYME-LIKE PROTEIN-RELATED"/>
    <property type="match status" value="1"/>
</dbReference>
<dbReference type="GO" id="GO:0016020">
    <property type="term" value="C:membrane"/>
    <property type="evidence" value="ECO:0007669"/>
    <property type="project" value="InterPro"/>
</dbReference>
<dbReference type="CDD" id="cd11386">
    <property type="entry name" value="MCP_signal"/>
    <property type="match status" value="1"/>
</dbReference>
<dbReference type="EMBL" id="JAAHFQ010000137">
    <property type="protein sequence ID" value="NER27816.1"/>
    <property type="molecule type" value="Genomic_DNA"/>
</dbReference>
<evidence type="ECO:0000256" key="1">
    <source>
        <dbReference type="ARBA" id="ARBA00023224"/>
    </source>
</evidence>
<dbReference type="SMART" id="SM00283">
    <property type="entry name" value="MA"/>
    <property type="match status" value="1"/>
</dbReference>
<keyword evidence="3" id="KW-0812">Transmembrane</keyword>
<feature type="transmembrane region" description="Helical" evidence="3">
    <location>
        <begin position="20"/>
        <end position="40"/>
    </location>
</feature>
<name>A0A6B3N294_9CYAN</name>
<dbReference type="InterPro" id="IPR004089">
    <property type="entry name" value="MCPsignal_dom"/>
</dbReference>
<evidence type="ECO:0000259" key="4">
    <source>
        <dbReference type="PROSITE" id="PS50111"/>
    </source>
</evidence>
<reference evidence="5" key="1">
    <citation type="submission" date="2019-11" db="EMBL/GenBank/DDBJ databases">
        <title>Genomic insights into an expanded diversity of filamentous marine cyanobacteria reveals the extraordinary biosynthetic potential of Moorea and Okeania.</title>
        <authorList>
            <person name="Ferreira Leao T."/>
            <person name="Wang M."/>
            <person name="Moss N."/>
            <person name="Da Silva R."/>
            <person name="Sanders J."/>
            <person name="Nurk S."/>
            <person name="Gurevich A."/>
            <person name="Humphrey G."/>
            <person name="Reher R."/>
            <person name="Zhu Q."/>
            <person name="Belda-Ferre P."/>
            <person name="Glukhov E."/>
            <person name="Rex R."/>
            <person name="Dorrestein P.C."/>
            <person name="Knight R."/>
            <person name="Pevzner P."/>
            <person name="Gerwick W.H."/>
            <person name="Gerwick L."/>
        </authorList>
    </citation>
    <scope>NUCLEOTIDE SEQUENCE</scope>
    <source>
        <strain evidence="5">SIO1C4</strain>
    </source>
</reference>
<sequence length="637" mass="70425">MFTNFFKSFQNRFKLQTQILLLLLLSTVVPVSIVGMYGIFSSSSTLSKLSKSELEEELSDEANKILSFLDGVSDDVLFLSKTPPIQGIARTRDGGGRDEQDNLSETAWAKQLETIFTAMIESDSHYIQLRYLDEKGKEIVRVNSDGTKIKAVTEAQLQNKANREYFTETMKLSVGSVYISPLDFNRENGKIQQPYTPVIRYATPIADSAGIKRGIVIANVFAEEFIAAFEEGQDHEDGMIRWNEGEERLLINQDGYYISHPNNEKEWGFELDHDHKLEKDFSAEIVKQILGTQEGIIEHQGDFLSYHRVDYSPEQPEYLIVIDKIPEISVFASVNSFKIAASLIIIISLATVLPMGIFRGRQLTNLIEQLVNSIFTSSQQTFSTMTQQERVASQQAASVSETTTTMDELEASCRQSAEQAQAAVSAAKQALELSEDGGKAVEENLEGMSSLEQKVEAIAQQIVNLSEQAHQIGGISQVVSDLANQTNMLALNSSVEAARAGEHGKGFAVVANEIRKLSDQSQRSADKISTIVSDIQKSINSTVMVSEEGTKTAKMGLEIAHKTEQAFFGVKDAVNKVVLNNQQISLNLKQQVDGIQQIVEAMDVINQGAKETASGIGQTREGTEKLNQIALELKRMV</sequence>
<evidence type="ECO:0000256" key="3">
    <source>
        <dbReference type="SAM" id="Phobius"/>
    </source>
</evidence>
<evidence type="ECO:0000313" key="5">
    <source>
        <dbReference type="EMBL" id="NER27816.1"/>
    </source>
</evidence>
<proteinExistence type="predicted"/>
<accession>A0A6B3N294</accession>
<feature type="domain" description="Methyl-accepting transducer" evidence="4">
    <location>
        <begin position="370"/>
        <end position="606"/>
    </location>
</feature>
<dbReference type="InterPro" id="IPR029151">
    <property type="entry name" value="Sensor-like_sf"/>
</dbReference>
<dbReference type="PANTHER" id="PTHR32089">
    <property type="entry name" value="METHYL-ACCEPTING CHEMOTAXIS PROTEIN MCPB"/>
    <property type="match status" value="1"/>
</dbReference>
<dbReference type="SUPFAM" id="SSF58104">
    <property type="entry name" value="Methyl-accepting chemotaxis protein (MCP) signaling domain"/>
    <property type="match status" value="1"/>
</dbReference>
<dbReference type="GO" id="GO:0007165">
    <property type="term" value="P:signal transduction"/>
    <property type="evidence" value="ECO:0007669"/>
    <property type="project" value="UniProtKB-KW"/>
</dbReference>
<evidence type="ECO:0000256" key="2">
    <source>
        <dbReference type="PROSITE-ProRule" id="PRU00284"/>
    </source>
</evidence>
<organism evidence="5">
    <name type="scientific">Symploca sp. SIO1C4</name>
    <dbReference type="NCBI Taxonomy" id="2607765"/>
    <lineage>
        <taxon>Bacteria</taxon>
        <taxon>Bacillati</taxon>
        <taxon>Cyanobacteriota</taxon>
        <taxon>Cyanophyceae</taxon>
        <taxon>Coleofasciculales</taxon>
        <taxon>Coleofasciculaceae</taxon>
        <taxon>Symploca</taxon>
    </lineage>
</organism>
<dbReference type="Pfam" id="PF21623">
    <property type="entry name" value="HK_sensor_dom_bact"/>
    <property type="match status" value="1"/>
</dbReference>
<keyword evidence="3" id="KW-0472">Membrane</keyword>
<gene>
    <name evidence="5" type="ORF">F6J89_09325</name>
</gene>
<protein>
    <submittedName>
        <fullName evidence="5">Methyl-accepting chemotaxis protein</fullName>
    </submittedName>
</protein>
<dbReference type="Gene3D" id="1.10.287.950">
    <property type="entry name" value="Methyl-accepting chemotaxis protein"/>
    <property type="match status" value="1"/>
</dbReference>